<dbReference type="SUPFAM" id="SSF52540">
    <property type="entry name" value="P-loop containing nucleoside triphosphate hydrolases"/>
    <property type="match status" value="1"/>
</dbReference>
<dbReference type="AlphaFoldDB" id="A0A6A6T2Q0"/>
<dbReference type="CDD" id="cd19481">
    <property type="entry name" value="RecA-like_protease"/>
    <property type="match status" value="1"/>
</dbReference>
<keyword evidence="2" id="KW-0378">Hydrolase</keyword>
<dbReference type="SMART" id="SM00382">
    <property type="entry name" value="AAA"/>
    <property type="match status" value="1"/>
</dbReference>
<keyword evidence="3" id="KW-1185">Reference proteome</keyword>
<dbReference type="OrthoDB" id="10042665at2759"/>
<dbReference type="InterPro" id="IPR056599">
    <property type="entry name" value="AAA_lid_fung"/>
</dbReference>
<dbReference type="Pfam" id="PF23232">
    <property type="entry name" value="AAA_lid_13"/>
    <property type="match status" value="1"/>
</dbReference>
<organism evidence="2 3">
    <name type="scientific">Lophiostoma macrostomum CBS 122681</name>
    <dbReference type="NCBI Taxonomy" id="1314788"/>
    <lineage>
        <taxon>Eukaryota</taxon>
        <taxon>Fungi</taxon>
        <taxon>Dikarya</taxon>
        <taxon>Ascomycota</taxon>
        <taxon>Pezizomycotina</taxon>
        <taxon>Dothideomycetes</taxon>
        <taxon>Pleosporomycetidae</taxon>
        <taxon>Pleosporales</taxon>
        <taxon>Lophiostomataceae</taxon>
        <taxon>Lophiostoma</taxon>
    </lineage>
</organism>
<reference evidence="2" key="1">
    <citation type="journal article" date="2020" name="Stud. Mycol.">
        <title>101 Dothideomycetes genomes: a test case for predicting lifestyles and emergence of pathogens.</title>
        <authorList>
            <person name="Haridas S."/>
            <person name="Albert R."/>
            <person name="Binder M."/>
            <person name="Bloem J."/>
            <person name="Labutti K."/>
            <person name="Salamov A."/>
            <person name="Andreopoulos B."/>
            <person name="Baker S."/>
            <person name="Barry K."/>
            <person name="Bills G."/>
            <person name="Bluhm B."/>
            <person name="Cannon C."/>
            <person name="Castanera R."/>
            <person name="Culley D."/>
            <person name="Daum C."/>
            <person name="Ezra D."/>
            <person name="Gonzalez J."/>
            <person name="Henrissat B."/>
            <person name="Kuo A."/>
            <person name="Liang C."/>
            <person name="Lipzen A."/>
            <person name="Lutzoni F."/>
            <person name="Magnuson J."/>
            <person name="Mondo S."/>
            <person name="Nolan M."/>
            <person name="Ohm R."/>
            <person name="Pangilinan J."/>
            <person name="Park H.-J."/>
            <person name="Ramirez L."/>
            <person name="Alfaro M."/>
            <person name="Sun H."/>
            <person name="Tritt A."/>
            <person name="Yoshinaga Y."/>
            <person name="Zwiers L.-H."/>
            <person name="Turgeon B."/>
            <person name="Goodwin S."/>
            <person name="Spatafora J."/>
            <person name="Crous P."/>
            <person name="Grigoriev I."/>
        </authorList>
    </citation>
    <scope>NUCLEOTIDE SEQUENCE</scope>
    <source>
        <strain evidence="2">CBS 122681</strain>
    </source>
</reference>
<dbReference type="Gene3D" id="3.40.50.300">
    <property type="entry name" value="P-loop containing nucleotide triphosphate hydrolases"/>
    <property type="match status" value="1"/>
</dbReference>
<evidence type="ECO:0000313" key="3">
    <source>
        <dbReference type="Proteomes" id="UP000799324"/>
    </source>
</evidence>
<dbReference type="GO" id="GO:0005524">
    <property type="term" value="F:ATP binding"/>
    <property type="evidence" value="ECO:0007669"/>
    <property type="project" value="InterPro"/>
</dbReference>
<dbReference type="InterPro" id="IPR003959">
    <property type="entry name" value="ATPase_AAA_core"/>
</dbReference>
<evidence type="ECO:0000259" key="1">
    <source>
        <dbReference type="SMART" id="SM00382"/>
    </source>
</evidence>
<feature type="domain" description="AAA+ ATPase" evidence="1">
    <location>
        <begin position="365"/>
        <end position="490"/>
    </location>
</feature>
<dbReference type="GO" id="GO:0016887">
    <property type="term" value="F:ATP hydrolysis activity"/>
    <property type="evidence" value="ECO:0007669"/>
    <property type="project" value="InterPro"/>
</dbReference>
<dbReference type="InterPro" id="IPR027417">
    <property type="entry name" value="P-loop_NTPase"/>
</dbReference>
<protein>
    <submittedName>
        <fullName evidence="2">P-loop containing nucleoside triphosphate hydrolase protein</fullName>
    </submittedName>
</protein>
<dbReference type="InterPro" id="IPR054289">
    <property type="entry name" value="DUF7025"/>
</dbReference>
<evidence type="ECO:0000313" key="2">
    <source>
        <dbReference type="EMBL" id="KAF2654295.1"/>
    </source>
</evidence>
<dbReference type="PANTHER" id="PTHR46411:SF4">
    <property type="entry name" value="AAA+ ATPASE DOMAIN-CONTAINING PROTEIN"/>
    <property type="match status" value="1"/>
</dbReference>
<dbReference type="InterPro" id="IPR003593">
    <property type="entry name" value="AAA+_ATPase"/>
</dbReference>
<name>A0A6A6T2Q0_9PLEO</name>
<accession>A0A6A6T2Q0</accession>
<dbReference type="Pfam" id="PF22942">
    <property type="entry name" value="DUF7025"/>
    <property type="match status" value="1"/>
</dbReference>
<proteinExistence type="predicted"/>
<dbReference type="PANTHER" id="PTHR46411">
    <property type="entry name" value="FAMILY ATPASE, PUTATIVE-RELATED"/>
    <property type="match status" value="1"/>
</dbReference>
<gene>
    <name evidence="2" type="ORF">K491DRAFT_601111</name>
</gene>
<dbReference type="Pfam" id="PF00004">
    <property type="entry name" value="AAA"/>
    <property type="match status" value="1"/>
</dbReference>
<sequence length="622" mass="71891">MGRFVFPYLDLYHHMDELSAYKDRQDGSRARHKEEYNIEQDHHIDVLVRYLQEQPTIAFRRAKEAWSRRMPVTTFDWLWLLLKPGSDVYVPERGQLNAYVIESVEGISRTSTSRARPYRVKLWNLDFDGKTFGRSTKTILIHVFDGEREIQTLPVFPVRFHQDKEGDKPLRETLVERGKTFVNVIKKPTYQEYTGPSSFVRAKKFNQARVMVDHTSRPWEEEVMKEPNKHLPGVGDDESLGLNTRFPVCPCAVCSSGSDNAEKLFQRLTFDDYDEIPLDLDIELTDHQYFLCYSHVYAFVLQDRVWDLVEVKGLEVPRIDEKVIDTLVLRPESNKSMIKAICETYTIREDREGLFFADYIKGKGEGQIILLHGPPGTGKTLTAESVAEYTRRPLLSITAADLGHDTDLLESNLLRFFRNADKWDAIVLLDEADIYLERRSTNELRRNSIVSIFLRQLDYFKGILFLTTNRVGSFDEAFMSRIHILIGYESLDDAAREQIWTNAFDKLESHAESGGREITFSIGAKEYVNESTKLKTLKWNGREIRNAFQTAVALATFEAKQKGKPNPRVTESHLSQIVEMSSTFKKYMRSTLQADHGDVAQRLGLRDDTFKLVPVARQDRDD</sequence>
<dbReference type="Proteomes" id="UP000799324">
    <property type="component" value="Unassembled WGS sequence"/>
</dbReference>
<dbReference type="EMBL" id="MU004366">
    <property type="protein sequence ID" value="KAF2654295.1"/>
    <property type="molecule type" value="Genomic_DNA"/>
</dbReference>